<dbReference type="AlphaFoldDB" id="A0A2Z2K4Z2"/>
<dbReference type="RefSeq" id="WP_087915079.1">
    <property type="nucleotide sequence ID" value="NZ_CP021780.1"/>
</dbReference>
<name>A0A2Z2K4Z2_9BACL</name>
<reference evidence="1 2" key="1">
    <citation type="submission" date="2017-06" db="EMBL/GenBank/DDBJ databases">
        <title>Complete genome sequence of Paenibacillus donghaensis KCTC 13049T isolated from East Sea sediment, South Korea.</title>
        <authorList>
            <person name="Jung B.K."/>
            <person name="Hong S.-J."/>
            <person name="Shin J.-H."/>
        </authorList>
    </citation>
    <scope>NUCLEOTIDE SEQUENCE [LARGE SCALE GENOMIC DNA]</scope>
    <source>
        <strain evidence="1 2">KCTC 13049</strain>
    </source>
</reference>
<gene>
    <name evidence="1" type="ORF">B9T62_09870</name>
</gene>
<keyword evidence="2" id="KW-1185">Reference proteome</keyword>
<dbReference type="EMBL" id="CP021780">
    <property type="protein sequence ID" value="ASA21066.1"/>
    <property type="molecule type" value="Genomic_DNA"/>
</dbReference>
<dbReference type="Pfam" id="PF10694">
    <property type="entry name" value="DUF2500"/>
    <property type="match status" value="1"/>
</dbReference>
<accession>A0A2Z2K4Z2</accession>
<dbReference type="KEGG" id="pdh:B9T62_09870"/>
<sequence length="50" mass="5820">MNNWNPQGVFAELQVESKVYGLIVEGDYGEITYQGTRFKDFRREGSKSFQ</sequence>
<dbReference type="InterPro" id="IPR019635">
    <property type="entry name" value="DUF2500"/>
</dbReference>
<protein>
    <submittedName>
        <fullName evidence="1">Uncharacterized protein</fullName>
    </submittedName>
</protein>
<evidence type="ECO:0000313" key="2">
    <source>
        <dbReference type="Proteomes" id="UP000249890"/>
    </source>
</evidence>
<dbReference type="Proteomes" id="UP000249890">
    <property type="component" value="Chromosome"/>
</dbReference>
<dbReference type="Gene3D" id="2.40.50.660">
    <property type="match status" value="1"/>
</dbReference>
<organism evidence="1 2">
    <name type="scientific">Paenibacillus donghaensis</name>
    <dbReference type="NCBI Taxonomy" id="414771"/>
    <lineage>
        <taxon>Bacteria</taxon>
        <taxon>Bacillati</taxon>
        <taxon>Bacillota</taxon>
        <taxon>Bacilli</taxon>
        <taxon>Bacillales</taxon>
        <taxon>Paenibacillaceae</taxon>
        <taxon>Paenibacillus</taxon>
    </lineage>
</organism>
<dbReference type="OrthoDB" id="282886at2"/>
<evidence type="ECO:0000313" key="1">
    <source>
        <dbReference type="EMBL" id="ASA21066.1"/>
    </source>
</evidence>
<proteinExistence type="predicted"/>